<comment type="caution">
    <text evidence="2">The sequence shown here is derived from an EMBL/GenBank/DDBJ whole genome shotgun (WGS) entry which is preliminary data.</text>
</comment>
<proteinExistence type="predicted"/>
<gene>
    <name evidence="2" type="ORF">BG846_03799</name>
    <name evidence="1" type="ORF">K701_27565</name>
</gene>
<protein>
    <submittedName>
        <fullName evidence="2">Uncharacterized protein</fullName>
    </submittedName>
</protein>
<dbReference type="Proteomes" id="UP000731519">
    <property type="component" value="Unassembled WGS sequence"/>
</dbReference>
<sequence length="202" mass="21795">MTTCVACTRTLRDDETQTCRPCVTRVDQQLAELAGPEGLYASLTADLAPARTGSAGRVSGSRTAPIPVRLEALSLAARGGIVTILATWVDDWATYGHATPVPGGTLQQQLDAAVNTLRFNHQWAAAQHPAYSEFAHEIRRAWTACRTQTAGDPAPRRIPVQCPCGHTLRITLDTRGETCPSCHEHYSHSEVLQLPMAARNAA</sequence>
<organism evidence="2 3">
    <name type="scientific">Streptomyces fradiae ATCC 10745 = DSM 40063</name>
    <dbReference type="NCBI Taxonomy" id="1319510"/>
    <lineage>
        <taxon>Bacteria</taxon>
        <taxon>Bacillati</taxon>
        <taxon>Actinomycetota</taxon>
        <taxon>Actinomycetes</taxon>
        <taxon>Kitasatosporales</taxon>
        <taxon>Streptomycetaceae</taxon>
        <taxon>Streptomyces</taxon>
    </lineage>
</organism>
<dbReference type="RefSeq" id="WP_031129188.1">
    <property type="nucleotide sequence ID" value="NZ_ASYR01000048.1"/>
</dbReference>
<accession>A0A1Y2NTT7</accession>
<evidence type="ECO:0000313" key="2">
    <source>
        <dbReference type="EMBL" id="OSY50631.1"/>
    </source>
</evidence>
<dbReference type="GeneID" id="91402612"/>
<dbReference type="Proteomes" id="UP000194318">
    <property type="component" value="Unassembled WGS sequence"/>
</dbReference>
<dbReference type="EMBL" id="ASYR01000048">
    <property type="protein sequence ID" value="KAF0646742.1"/>
    <property type="molecule type" value="Genomic_DNA"/>
</dbReference>
<name>A0A1Y2NTT7_STRFR</name>
<evidence type="ECO:0000313" key="3">
    <source>
        <dbReference type="Proteomes" id="UP000194318"/>
    </source>
</evidence>
<reference evidence="1 4" key="1">
    <citation type="submission" date="2013-05" db="EMBL/GenBank/DDBJ databases">
        <title>Genome Sequence of Streptomyces fradiae.</title>
        <authorList>
            <person name="Kirby R."/>
        </authorList>
    </citation>
    <scope>NUCLEOTIDE SEQUENCE [LARGE SCALE GENOMIC DNA]</scope>
    <source>
        <strain evidence="1 4">ATCC 10745</strain>
    </source>
</reference>
<dbReference type="EMBL" id="MIFZ01000278">
    <property type="protein sequence ID" value="OSY50631.1"/>
    <property type="molecule type" value="Genomic_DNA"/>
</dbReference>
<reference evidence="2 3" key="2">
    <citation type="submission" date="2016-09" db="EMBL/GenBank/DDBJ databases">
        <title>Streptomyces fradiae DSM40063, a candidate organism with high potential of specific P450 cytochromes.</title>
        <authorList>
            <person name="Grumaz C."/>
            <person name="Vainshtein Y."/>
            <person name="Kirstahler P."/>
            <person name="Sohn K."/>
        </authorList>
    </citation>
    <scope>NUCLEOTIDE SEQUENCE [LARGE SCALE GENOMIC DNA]</scope>
    <source>
        <strain evidence="2 3">DSM 40063</strain>
    </source>
</reference>
<evidence type="ECO:0000313" key="1">
    <source>
        <dbReference type="EMBL" id="KAF0646742.1"/>
    </source>
</evidence>
<keyword evidence="4" id="KW-1185">Reference proteome</keyword>
<dbReference type="AlphaFoldDB" id="A0A1Y2NTT7"/>
<evidence type="ECO:0000313" key="4">
    <source>
        <dbReference type="Proteomes" id="UP000731519"/>
    </source>
</evidence>